<dbReference type="Pfam" id="PF06100">
    <property type="entry name" value="MCRA"/>
    <property type="match status" value="1"/>
</dbReference>
<dbReference type="AlphaFoldDB" id="A0A4S3JWF2"/>
<dbReference type="Gene3D" id="3.50.50.60">
    <property type="entry name" value="FAD/NAD(P)-binding domain"/>
    <property type="match status" value="1"/>
</dbReference>
<proteinExistence type="predicted"/>
<organism evidence="1 2">
    <name type="scientific">Aspergillus tanneri</name>
    <dbReference type="NCBI Taxonomy" id="1220188"/>
    <lineage>
        <taxon>Eukaryota</taxon>
        <taxon>Fungi</taxon>
        <taxon>Dikarya</taxon>
        <taxon>Ascomycota</taxon>
        <taxon>Pezizomycotina</taxon>
        <taxon>Eurotiomycetes</taxon>
        <taxon>Eurotiomycetidae</taxon>
        <taxon>Eurotiales</taxon>
        <taxon>Aspergillaceae</taxon>
        <taxon>Aspergillus</taxon>
        <taxon>Aspergillus subgen. Circumdati</taxon>
    </lineage>
</organism>
<dbReference type="GO" id="GO:0071949">
    <property type="term" value="F:FAD binding"/>
    <property type="evidence" value="ECO:0007669"/>
    <property type="project" value="InterPro"/>
</dbReference>
<dbReference type="Proteomes" id="UP000308092">
    <property type="component" value="Unassembled WGS sequence"/>
</dbReference>
<evidence type="ECO:0000313" key="2">
    <source>
        <dbReference type="Proteomes" id="UP000308092"/>
    </source>
</evidence>
<name>A0A4S3JWF2_9EURO</name>
<accession>A0A4S3JWF2</accession>
<comment type="caution">
    <text evidence="1">The sequence shown here is derived from an EMBL/GenBank/DDBJ whole genome shotgun (WGS) entry which is preliminary data.</text>
</comment>
<protein>
    <submittedName>
        <fullName evidence="1">Uncharacterized protein</fullName>
    </submittedName>
</protein>
<dbReference type="EMBL" id="SOSA01000011">
    <property type="protein sequence ID" value="THC99801.1"/>
    <property type="molecule type" value="Genomic_DNA"/>
</dbReference>
<evidence type="ECO:0000313" key="1">
    <source>
        <dbReference type="EMBL" id="THC99801.1"/>
    </source>
</evidence>
<dbReference type="VEuPathDB" id="FungiDB:EYZ11_000731"/>
<keyword evidence="2" id="KW-1185">Reference proteome</keyword>
<dbReference type="GO" id="GO:0006631">
    <property type="term" value="P:fatty acid metabolic process"/>
    <property type="evidence" value="ECO:0007669"/>
    <property type="project" value="InterPro"/>
</dbReference>
<reference evidence="1 2" key="1">
    <citation type="submission" date="2019-03" db="EMBL/GenBank/DDBJ databases">
        <title>The genome sequence of a newly discovered highly antifungal drug resistant Aspergillus species, Aspergillus tanneri NIH 1004.</title>
        <authorList>
            <person name="Mounaud S."/>
            <person name="Singh I."/>
            <person name="Joardar V."/>
            <person name="Pakala S."/>
            <person name="Pakala S."/>
            <person name="Venepally P."/>
            <person name="Hoover J."/>
            <person name="Nierman W."/>
            <person name="Chung J."/>
            <person name="Losada L."/>
        </authorList>
    </citation>
    <scope>NUCLEOTIDE SEQUENCE [LARGE SCALE GENOMIC DNA]</scope>
    <source>
        <strain evidence="1 2">NIH1004</strain>
    </source>
</reference>
<dbReference type="InterPro" id="IPR036188">
    <property type="entry name" value="FAD/NAD-bd_sf"/>
</dbReference>
<gene>
    <name evidence="1" type="ORF">EYZ11_000731</name>
</gene>
<sequence>MPNLARIGQFVEIPDEAVVTMDYGVWGVQWAVSRLLVFDRKWRKSKRNSVRHNLDD</sequence>
<dbReference type="InterPro" id="IPR010354">
    <property type="entry name" value="Oleate_hydratase"/>
</dbReference>
<dbReference type="GO" id="GO:0050151">
    <property type="term" value="F:oleate hydratase activity"/>
    <property type="evidence" value="ECO:0007669"/>
    <property type="project" value="InterPro"/>
</dbReference>